<dbReference type="RefSeq" id="WP_168659291.1">
    <property type="nucleotide sequence ID" value="NZ_CP051180.1"/>
</dbReference>
<protein>
    <recommendedName>
        <fullName evidence="5">8-amino-7-oxononanoate synthase</fullName>
        <ecNumber evidence="5">2.3.1.47</ecNumber>
    </recommendedName>
    <alternativeName>
        <fullName evidence="9">7-keto-8-amino-pelargonic acid synthase</fullName>
    </alternativeName>
    <alternativeName>
        <fullName evidence="10">8-amino-7-ketopelargonate synthase</fullName>
    </alternativeName>
</protein>
<accession>A0A6H1UBS3</accession>
<dbReference type="GO" id="GO:0008710">
    <property type="term" value="F:8-amino-7-oxononanoate synthase activity"/>
    <property type="evidence" value="ECO:0007669"/>
    <property type="project" value="UniProtKB-EC"/>
</dbReference>
<keyword evidence="7" id="KW-0093">Biotin biosynthesis</keyword>
<dbReference type="PROSITE" id="PS00599">
    <property type="entry name" value="AA_TRANSFER_CLASS_2"/>
    <property type="match status" value="1"/>
</dbReference>
<evidence type="ECO:0000259" key="13">
    <source>
        <dbReference type="Pfam" id="PF00155"/>
    </source>
</evidence>
<reference evidence="14 15" key="1">
    <citation type="submission" date="2020-04" db="EMBL/GenBank/DDBJ databases">
        <title>Ferrimonas sp. S7 isolated from sea water.</title>
        <authorList>
            <person name="Bae S.S."/>
            <person name="Baek K."/>
        </authorList>
    </citation>
    <scope>NUCLEOTIDE SEQUENCE [LARGE SCALE GENOMIC DNA]</scope>
    <source>
        <strain evidence="14 15">S7</strain>
    </source>
</reference>
<name>A0A6H1UBS3_9GAMM</name>
<keyword evidence="15" id="KW-1185">Reference proteome</keyword>
<evidence type="ECO:0000256" key="2">
    <source>
        <dbReference type="ARBA" id="ARBA00004746"/>
    </source>
</evidence>
<dbReference type="Gene3D" id="3.90.1150.10">
    <property type="entry name" value="Aspartate Aminotransferase, domain 1"/>
    <property type="match status" value="1"/>
</dbReference>
<comment type="cofactor">
    <cofactor evidence="1 12">
        <name>pyridoxal 5'-phosphate</name>
        <dbReference type="ChEBI" id="CHEBI:597326"/>
    </cofactor>
</comment>
<dbReference type="Gene3D" id="3.40.640.10">
    <property type="entry name" value="Type I PLP-dependent aspartate aminotransferase-like (Major domain)"/>
    <property type="match status" value="1"/>
</dbReference>
<evidence type="ECO:0000256" key="10">
    <source>
        <dbReference type="ARBA" id="ARBA00033381"/>
    </source>
</evidence>
<dbReference type="InterPro" id="IPR001917">
    <property type="entry name" value="Aminotrans_II_pyridoxalP_BS"/>
</dbReference>
<evidence type="ECO:0000256" key="5">
    <source>
        <dbReference type="ARBA" id="ARBA00013187"/>
    </source>
</evidence>
<dbReference type="GO" id="GO:0030170">
    <property type="term" value="F:pyridoxal phosphate binding"/>
    <property type="evidence" value="ECO:0007669"/>
    <property type="project" value="InterPro"/>
</dbReference>
<evidence type="ECO:0000256" key="1">
    <source>
        <dbReference type="ARBA" id="ARBA00001933"/>
    </source>
</evidence>
<proteinExistence type="inferred from homology"/>
<dbReference type="InterPro" id="IPR015421">
    <property type="entry name" value="PyrdxlP-dep_Trfase_major"/>
</dbReference>
<sequence length="370" mass="39586">MPHPNHWHQRATAIVEQRGSQQLLRQRQCVEAVDGRTVTIDGEQYLQFGSNDYLGLAFANEAIAAKGAGAAPLVSGYHRAHQQLEQQLCRATGYEAALLFSSGFAANSAPLALMQAGDRVLADKLAHASIIDAAQASAASLRRFPHNNLEILARWLADSDAPTIVATESVFSMDGDQAPVAKLVALAKQHGALSWIDDAHGFGVIGRDGLGVAQLAKPDLITVTFGKAMGASGAALLGSKILIDAITQHCKHYIYSTAMPVDLAQRLTQRLAGLCCSAPRQQLQRLIEQFRTGALAQGWPLGDSMTPIQPLLCNDTAQALSLAQRLQSHGIWVPAIRPPTVPQARLRIVINACHSSTDIDTLLQALGANR</sequence>
<comment type="pathway">
    <text evidence="2">Cofactor biosynthesis; biotin biosynthesis.</text>
</comment>
<dbReference type="Proteomes" id="UP000501602">
    <property type="component" value="Chromosome"/>
</dbReference>
<dbReference type="AlphaFoldDB" id="A0A6H1UBS3"/>
<comment type="similarity">
    <text evidence="3">Belongs to the class-II pyridoxal-phosphate-dependent aminotransferase family. BioF subfamily.</text>
</comment>
<evidence type="ECO:0000256" key="9">
    <source>
        <dbReference type="ARBA" id="ARBA00032610"/>
    </source>
</evidence>
<keyword evidence="6" id="KW-0808">Transferase</keyword>
<dbReference type="InterPro" id="IPR004839">
    <property type="entry name" value="Aminotransferase_I/II_large"/>
</dbReference>
<dbReference type="KEGG" id="fes:HER31_03485"/>
<dbReference type="EC" id="2.3.1.47" evidence="5"/>
<evidence type="ECO:0000256" key="6">
    <source>
        <dbReference type="ARBA" id="ARBA00022679"/>
    </source>
</evidence>
<dbReference type="GO" id="GO:0009102">
    <property type="term" value="P:biotin biosynthetic process"/>
    <property type="evidence" value="ECO:0007669"/>
    <property type="project" value="UniProtKB-KW"/>
</dbReference>
<dbReference type="PANTHER" id="PTHR13693:SF100">
    <property type="entry name" value="8-AMINO-7-OXONONANOATE SYNTHASE"/>
    <property type="match status" value="1"/>
</dbReference>
<comment type="subunit">
    <text evidence="4">Homodimer.</text>
</comment>
<dbReference type="InterPro" id="IPR015424">
    <property type="entry name" value="PyrdxlP-dep_Trfase"/>
</dbReference>
<gene>
    <name evidence="14" type="ORF">HER31_03485</name>
</gene>
<dbReference type="EMBL" id="CP051180">
    <property type="protein sequence ID" value="QIZ76030.1"/>
    <property type="molecule type" value="Genomic_DNA"/>
</dbReference>
<evidence type="ECO:0000256" key="11">
    <source>
        <dbReference type="ARBA" id="ARBA00047715"/>
    </source>
</evidence>
<evidence type="ECO:0000256" key="3">
    <source>
        <dbReference type="ARBA" id="ARBA00010008"/>
    </source>
</evidence>
<dbReference type="SUPFAM" id="SSF53383">
    <property type="entry name" value="PLP-dependent transferases"/>
    <property type="match status" value="1"/>
</dbReference>
<dbReference type="InterPro" id="IPR050087">
    <property type="entry name" value="AON_synthase_class-II"/>
</dbReference>
<evidence type="ECO:0000256" key="8">
    <source>
        <dbReference type="ARBA" id="ARBA00022898"/>
    </source>
</evidence>
<evidence type="ECO:0000256" key="12">
    <source>
        <dbReference type="RuleBase" id="RU003693"/>
    </source>
</evidence>
<keyword evidence="8 12" id="KW-0663">Pyridoxal phosphate</keyword>
<evidence type="ECO:0000313" key="15">
    <source>
        <dbReference type="Proteomes" id="UP000501602"/>
    </source>
</evidence>
<dbReference type="Pfam" id="PF00155">
    <property type="entry name" value="Aminotran_1_2"/>
    <property type="match status" value="1"/>
</dbReference>
<evidence type="ECO:0000256" key="4">
    <source>
        <dbReference type="ARBA" id="ARBA00011738"/>
    </source>
</evidence>
<evidence type="ECO:0000313" key="14">
    <source>
        <dbReference type="EMBL" id="QIZ76030.1"/>
    </source>
</evidence>
<dbReference type="InterPro" id="IPR015422">
    <property type="entry name" value="PyrdxlP-dep_Trfase_small"/>
</dbReference>
<comment type="catalytic activity">
    <reaction evidence="11">
        <text>6-carboxyhexanoyl-[ACP] + L-alanine + H(+) = (8S)-8-amino-7-oxononanoate + holo-[ACP] + CO2</text>
        <dbReference type="Rhea" id="RHEA:42288"/>
        <dbReference type="Rhea" id="RHEA-COMP:9685"/>
        <dbReference type="Rhea" id="RHEA-COMP:9955"/>
        <dbReference type="ChEBI" id="CHEBI:15378"/>
        <dbReference type="ChEBI" id="CHEBI:16526"/>
        <dbReference type="ChEBI" id="CHEBI:57972"/>
        <dbReference type="ChEBI" id="CHEBI:64479"/>
        <dbReference type="ChEBI" id="CHEBI:78846"/>
        <dbReference type="ChEBI" id="CHEBI:149468"/>
        <dbReference type="EC" id="2.3.1.47"/>
    </reaction>
</comment>
<evidence type="ECO:0000256" key="7">
    <source>
        <dbReference type="ARBA" id="ARBA00022756"/>
    </source>
</evidence>
<feature type="domain" description="Aminotransferase class I/classII large" evidence="13">
    <location>
        <begin position="45"/>
        <end position="366"/>
    </location>
</feature>
<dbReference type="PANTHER" id="PTHR13693">
    <property type="entry name" value="CLASS II AMINOTRANSFERASE/8-AMINO-7-OXONONANOATE SYNTHASE"/>
    <property type="match status" value="1"/>
</dbReference>
<organism evidence="14 15">
    <name type="scientific">Ferrimonas lipolytica</name>
    <dbReference type="NCBI Taxonomy" id="2724191"/>
    <lineage>
        <taxon>Bacteria</taxon>
        <taxon>Pseudomonadati</taxon>
        <taxon>Pseudomonadota</taxon>
        <taxon>Gammaproteobacteria</taxon>
        <taxon>Alteromonadales</taxon>
        <taxon>Ferrimonadaceae</taxon>
        <taxon>Ferrimonas</taxon>
    </lineage>
</organism>